<evidence type="ECO:0000259" key="2">
    <source>
        <dbReference type="Pfam" id="PF04116"/>
    </source>
</evidence>
<dbReference type="GO" id="GO:0016491">
    <property type="term" value="F:oxidoreductase activity"/>
    <property type="evidence" value="ECO:0007669"/>
    <property type="project" value="InterPro"/>
</dbReference>
<evidence type="ECO:0000313" key="3">
    <source>
        <dbReference type="EMBL" id="CAD9384662.1"/>
    </source>
</evidence>
<protein>
    <recommendedName>
        <fullName evidence="2">Fatty acid hydroxylase domain-containing protein</fullName>
    </recommendedName>
</protein>
<feature type="domain" description="Fatty acid hydroxylase" evidence="2">
    <location>
        <begin position="119"/>
        <end position="259"/>
    </location>
</feature>
<keyword evidence="1" id="KW-0812">Transmembrane</keyword>
<feature type="transmembrane region" description="Helical" evidence="1">
    <location>
        <begin position="21"/>
        <end position="49"/>
    </location>
</feature>
<dbReference type="AlphaFoldDB" id="A0A7S2B2G9"/>
<dbReference type="InterPro" id="IPR006694">
    <property type="entry name" value="Fatty_acid_hydroxylase"/>
</dbReference>
<organism evidence="3">
    <name type="scientific">Alexandrium andersonii</name>
    <dbReference type="NCBI Taxonomy" id="327968"/>
    <lineage>
        <taxon>Eukaryota</taxon>
        <taxon>Sar</taxon>
        <taxon>Alveolata</taxon>
        <taxon>Dinophyceae</taxon>
        <taxon>Gonyaulacales</taxon>
        <taxon>Pyrocystaceae</taxon>
        <taxon>Alexandrium</taxon>
    </lineage>
</organism>
<dbReference type="GO" id="GO:0005506">
    <property type="term" value="F:iron ion binding"/>
    <property type="evidence" value="ECO:0007669"/>
    <property type="project" value="InterPro"/>
</dbReference>
<gene>
    <name evidence="3" type="ORF">AAND1436_LOCUS8615</name>
</gene>
<reference evidence="3" key="1">
    <citation type="submission" date="2021-01" db="EMBL/GenBank/DDBJ databases">
        <authorList>
            <person name="Corre E."/>
            <person name="Pelletier E."/>
            <person name="Niang G."/>
            <person name="Scheremetjew M."/>
            <person name="Finn R."/>
            <person name="Kale V."/>
            <person name="Holt S."/>
            <person name="Cochrane G."/>
            <person name="Meng A."/>
            <person name="Brown T."/>
            <person name="Cohen L."/>
        </authorList>
    </citation>
    <scope>NUCLEOTIDE SEQUENCE</scope>
    <source>
        <strain evidence="3">CCMP2222</strain>
    </source>
</reference>
<keyword evidence="1" id="KW-0472">Membrane</keyword>
<sequence length="321" mass="37010">MPQLICSVAEHAASFEGFKGFLLIWMSYAAFAYVVLTGASIATFIYYYVYPTYDKWRFKSNPKYPSPTYVLGEVVLGGLLAPPWVTLMSSMHLFLISNGTLRHHCDTPQSIGYKLFSAAIVLLVQDLYEWGWHYLGHRFDSLWVLHRHHHRFYNPTPFGTIADYPLDNFMRSLYPVVVYAVSYSLIGMPLDIDMLYFATAFVTIIWGMYLHTGHELSFLPYDHPVFNTSFQHYAHHAVSVKNKPYHTGNFVKWWDMFAGSLYTGTQVIPALEDQKLGNRSLEKWEKEVQPNLPDYSVLLSPKWLAENWQHAPGLAIWVMGS</sequence>
<name>A0A7S2B2G9_9DINO</name>
<proteinExistence type="predicted"/>
<dbReference type="Pfam" id="PF04116">
    <property type="entry name" value="FA_hydroxylase"/>
    <property type="match status" value="1"/>
</dbReference>
<feature type="transmembrane region" description="Helical" evidence="1">
    <location>
        <begin position="69"/>
        <end position="87"/>
    </location>
</feature>
<dbReference type="EMBL" id="HBGQ01017325">
    <property type="protein sequence ID" value="CAD9384662.1"/>
    <property type="molecule type" value="Transcribed_RNA"/>
</dbReference>
<dbReference type="GO" id="GO:0008610">
    <property type="term" value="P:lipid biosynthetic process"/>
    <property type="evidence" value="ECO:0007669"/>
    <property type="project" value="InterPro"/>
</dbReference>
<accession>A0A7S2B2G9</accession>
<keyword evidence="1" id="KW-1133">Transmembrane helix</keyword>
<evidence type="ECO:0000256" key="1">
    <source>
        <dbReference type="SAM" id="Phobius"/>
    </source>
</evidence>